<keyword evidence="4" id="KW-1003">Cell membrane</keyword>
<feature type="transmembrane region" description="Helical" evidence="8">
    <location>
        <begin position="113"/>
        <end position="137"/>
    </location>
</feature>
<feature type="transmembrane region" description="Helical" evidence="8">
    <location>
        <begin position="215"/>
        <end position="237"/>
    </location>
</feature>
<evidence type="ECO:0000256" key="7">
    <source>
        <dbReference type="ARBA" id="ARBA00023136"/>
    </source>
</evidence>
<reference evidence="9" key="1">
    <citation type="submission" date="2022-04" db="EMBL/GenBank/DDBJ databases">
        <title>Systematic whole-genome sequencing reveals an unexpected diversity among actinomycetoma pathogens and provides insights into their antibacterial susceptibilities.</title>
        <authorList>
            <person name="Watson A.K."/>
            <person name="Kepplinger B."/>
            <person name="Bakhiet S.M."/>
            <person name="Mhmoud N.A."/>
            <person name="Chapman J."/>
            <person name="Allenby N."/>
            <person name="Mickiewicz K."/>
            <person name="Goodfellow M."/>
            <person name="Fahal A.H."/>
            <person name="Errington J."/>
        </authorList>
    </citation>
    <scope>NUCLEOTIDE SEQUENCE</scope>
    <source>
        <strain evidence="9">SD 504</strain>
    </source>
</reference>
<evidence type="ECO:0000256" key="3">
    <source>
        <dbReference type="ARBA" id="ARBA00022448"/>
    </source>
</evidence>
<dbReference type="Pfam" id="PF03595">
    <property type="entry name" value="SLAC1"/>
    <property type="match status" value="1"/>
</dbReference>
<keyword evidence="6 8" id="KW-1133">Transmembrane helix</keyword>
<feature type="transmembrane region" description="Helical" evidence="8">
    <location>
        <begin position="149"/>
        <end position="168"/>
    </location>
</feature>
<name>A0ABY4TGC6_9ACTN</name>
<protein>
    <submittedName>
        <fullName evidence="9">C4-dicarboxylate ABC transporter</fullName>
    </submittedName>
</protein>
<dbReference type="RefSeq" id="WP_275563732.1">
    <property type="nucleotide sequence ID" value="NZ_CP095474.1"/>
</dbReference>
<evidence type="ECO:0000256" key="8">
    <source>
        <dbReference type="SAM" id="Phobius"/>
    </source>
</evidence>
<feature type="non-terminal residue" evidence="9">
    <location>
        <position position="1"/>
    </location>
</feature>
<feature type="transmembrane region" description="Helical" evidence="8">
    <location>
        <begin position="311"/>
        <end position="331"/>
    </location>
</feature>
<feature type="transmembrane region" description="Helical" evidence="8">
    <location>
        <begin position="286"/>
        <end position="305"/>
    </location>
</feature>
<dbReference type="Gene3D" id="1.50.10.150">
    <property type="entry name" value="Voltage-dependent anion channel"/>
    <property type="match status" value="1"/>
</dbReference>
<dbReference type="InterPro" id="IPR004695">
    <property type="entry name" value="SLAC1/Mae1/Ssu1/TehA"/>
</dbReference>
<comment type="similarity">
    <text evidence="2">Belongs to the tellurite-resistance/dicarboxylate transporter (TDT) family.</text>
</comment>
<accession>A0ABY4TGC6</accession>
<keyword evidence="5 8" id="KW-0812">Transmembrane</keyword>
<feature type="transmembrane region" description="Helical" evidence="8">
    <location>
        <begin position="43"/>
        <end position="66"/>
    </location>
</feature>
<dbReference type="Proteomes" id="UP001056383">
    <property type="component" value="Chromosome"/>
</dbReference>
<keyword evidence="3" id="KW-0813">Transport</keyword>
<evidence type="ECO:0000256" key="4">
    <source>
        <dbReference type="ARBA" id="ARBA00022475"/>
    </source>
</evidence>
<keyword evidence="10" id="KW-1185">Reference proteome</keyword>
<evidence type="ECO:0000313" key="9">
    <source>
        <dbReference type="EMBL" id="URN17946.1"/>
    </source>
</evidence>
<gene>
    <name evidence="9" type="ORF">MW084_20670</name>
</gene>
<dbReference type="EMBL" id="CP095474">
    <property type="protein sequence ID" value="URN17946.1"/>
    <property type="molecule type" value="Genomic_DNA"/>
</dbReference>
<feature type="transmembrane region" description="Helical" evidence="8">
    <location>
        <begin position="180"/>
        <end position="203"/>
    </location>
</feature>
<comment type="subcellular location">
    <subcellularLocation>
        <location evidence="1">Cell membrane</location>
        <topology evidence="1">Multi-pass membrane protein</topology>
    </subcellularLocation>
</comment>
<keyword evidence="7 8" id="KW-0472">Membrane</keyword>
<evidence type="ECO:0000256" key="1">
    <source>
        <dbReference type="ARBA" id="ARBA00004651"/>
    </source>
</evidence>
<dbReference type="PANTHER" id="PTHR31686">
    <property type="match status" value="1"/>
</dbReference>
<feature type="transmembrane region" description="Helical" evidence="8">
    <location>
        <begin position="12"/>
        <end position="31"/>
    </location>
</feature>
<proteinExistence type="inferred from homology"/>
<dbReference type="PANTHER" id="PTHR31686:SF1">
    <property type="entry name" value="SULFITE EFFLUX PUMP SSU1"/>
    <property type="match status" value="1"/>
</dbReference>
<dbReference type="InterPro" id="IPR051629">
    <property type="entry name" value="Sulfite_efflux_TDT"/>
</dbReference>
<organism evidence="9 10">
    <name type="scientific">Streptomyces sudanensis</name>
    <dbReference type="NCBI Taxonomy" id="436397"/>
    <lineage>
        <taxon>Bacteria</taxon>
        <taxon>Bacillati</taxon>
        <taxon>Actinomycetota</taxon>
        <taxon>Actinomycetes</taxon>
        <taxon>Kitasatosporales</taxon>
        <taxon>Streptomycetaceae</taxon>
        <taxon>Streptomyces</taxon>
    </lineage>
</organism>
<evidence type="ECO:0000256" key="2">
    <source>
        <dbReference type="ARBA" id="ARBA00008566"/>
    </source>
</evidence>
<dbReference type="InterPro" id="IPR038665">
    <property type="entry name" value="Voltage-dep_anion_channel_sf"/>
</dbReference>
<evidence type="ECO:0000256" key="6">
    <source>
        <dbReference type="ARBA" id="ARBA00022989"/>
    </source>
</evidence>
<evidence type="ECO:0000313" key="10">
    <source>
        <dbReference type="Proteomes" id="UP001056383"/>
    </source>
</evidence>
<feature type="transmembrane region" description="Helical" evidence="8">
    <location>
        <begin position="249"/>
        <end position="274"/>
    </location>
</feature>
<evidence type="ECO:0000256" key="5">
    <source>
        <dbReference type="ARBA" id="ARBA00022692"/>
    </source>
</evidence>
<feature type="transmembrane region" description="Helical" evidence="8">
    <location>
        <begin position="78"/>
        <end position="101"/>
    </location>
</feature>
<sequence length="363" mass="36212">PRRAPGVRHLGPQFHAAVMGTGIVGTAGASLPAPVPGLRTAGTALWALALLALAVLLAARAAHWAYHRDRARAHLLDPAVAPFHGCLSMALTSVGGGTLLLGRDWIGEGPAVAVAAALWVSGTAAGLVVAVGVPYLMVVRHRVEGPSPLWLLPVVAPMVSAATGPPLAAYLPAGQARGTLLAGCLGMFGLSLLATLLVLPPVFGRLVTDGPPPDAAAPALLLVLGPLGQSVTAAGALADAAPGVPYARVLAVAYGLPVAGFALLWLALAGALVVRARRRGMRFAMTWWAFTFPVGTCVTGLGALARHTGLAVLGGAAAALYALLVAGWLAAASGTVRGLVSGTLLAGPGPVPAAPGRGTGRTR</sequence>